<dbReference type="OrthoDB" id="9800680at2"/>
<dbReference type="Proteomes" id="UP000269708">
    <property type="component" value="Unassembled WGS sequence"/>
</dbReference>
<dbReference type="InterPro" id="IPR011051">
    <property type="entry name" value="RmlC_Cupin_sf"/>
</dbReference>
<comment type="catalytic activity">
    <reaction evidence="1 7">
        <text>dTDP-4-dehydro-6-deoxy-alpha-D-glucose = dTDP-4-dehydro-beta-L-rhamnose</text>
        <dbReference type="Rhea" id="RHEA:16969"/>
        <dbReference type="ChEBI" id="CHEBI:57649"/>
        <dbReference type="ChEBI" id="CHEBI:62830"/>
        <dbReference type="EC" id="5.1.3.13"/>
    </reaction>
</comment>
<evidence type="ECO:0000256" key="7">
    <source>
        <dbReference type="RuleBase" id="RU364069"/>
    </source>
</evidence>
<dbReference type="GO" id="GO:0000271">
    <property type="term" value="P:polysaccharide biosynthetic process"/>
    <property type="evidence" value="ECO:0007669"/>
    <property type="project" value="TreeGrafter"/>
</dbReference>
<dbReference type="InterPro" id="IPR000888">
    <property type="entry name" value="RmlC-like"/>
</dbReference>
<organism evidence="8 9">
    <name type="scientific">Vulcaniibacterium tengchongense</name>
    <dbReference type="NCBI Taxonomy" id="1273429"/>
    <lineage>
        <taxon>Bacteria</taxon>
        <taxon>Pseudomonadati</taxon>
        <taxon>Pseudomonadota</taxon>
        <taxon>Gammaproteobacteria</taxon>
        <taxon>Lysobacterales</taxon>
        <taxon>Lysobacteraceae</taxon>
        <taxon>Vulcaniibacterium</taxon>
    </lineage>
</organism>
<dbReference type="SUPFAM" id="SSF51182">
    <property type="entry name" value="RmlC-like cupins"/>
    <property type="match status" value="1"/>
</dbReference>
<dbReference type="GO" id="GO:0005829">
    <property type="term" value="C:cytosol"/>
    <property type="evidence" value="ECO:0007669"/>
    <property type="project" value="TreeGrafter"/>
</dbReference>
<evidence type="ECO:0000256" key="6">
    <source>
        <dbReference type="PIRSR" id="PIRSR600888-3"/>
    </source>
</evidence>
<keyword evidence="9" id="KW-1185">Reference proteome</keyword>
<accession>A0A3N4W788</accession>
<dbReference type="Pfam" id="PF00908">
    <property type="entry name" value="dTDP_sugar_isom"/>
    <property type="match status" value="1"/>
</dbReference>
<proteinExistence type="inferred from homology"/>
<comment type="similarity">
    <text evidence="7">Belongs to the dTDP-4-dehydrorhamnose 3,5-epimerase family.</text>
</comment>
<evidence type="ECO:0000313" key="9">
    <source>
        <dbReference type="Proteomes" id="UP000269708"/>
    </source>
</evidence>
<name>A0A3N4W788_9GAMM</name>
<evidence type="ECO:0000256" key="1">
    <source>
        <dbReference type="ARBA" id="ARBA00001298"/>
    </source>
</evidence>
<comment type="pathway">
    <text evidence="7">Carbohydrate biosynthesis; dTDP-L-rhamnose biosynthesis.</text>
</comment>
<dbReference type="PANTHER" id="PTHR21047">
    <property type="entry name" value="DTDP-6-DEOXY-D-GLUCOSE-3,5 EPIMERASE"/>
    <property type="match status" value="1"/>
</dbReference>
<evidence type="ECO:0000256" key="2">
    <source>
        <dbReference type="ARBA" id="ARBA00001997"/>
    </source>
</evidence>
<dbReference type="Gene3D" id="2.60.120.10">
    <property type="entry name" value="Jelly Rolls"/>
    <property type="match status" value="1"/>
</dbReference>
<dbReference type="PANTHER" id="PTHR21047:SF2">
    <property type="entry name" value="THYMIDINE DIPHOSPHO-4-KETO-RHAMNOSE 3,5-EPIMERASE"/>
    <property type="match status" value="1"/>
</dbReference>
<keyword evidence="7" id="KW-0413">Isomerase</keyword>
<sequence>MKVIETDLPGCVVIEPRVFGDDRGFFFESFNHDKLAAHGLQPPRFVQGNVSSSRRGVLRGLHYQWPKPQGKYVSVVEGEVWDVAVDIRRGSPHFGRWTAVLLSAENKRHFWIPEGFAHGFVALSERAVFTYLCTATYDAQADAGIRWNDARLAIDWPLSELTLSDKDAHAPFLDEIPEERLPVYAP</sequence>
<dbReference type="UniPathway" id="UPA00124"/>
<dbReference type="GO" id="GO:0019305">
    <property type="term" value="P:dTDP-rhamnose biosynthetic process"/>
    <property type="evidence" value="ECO:0007669"/>
    <property type="project" value="UniProtKB-UniRule"/>
</dbReference>
<gene>
    <name evidence="8" type="ORF">EDC50_0232</name>
</gene>
<dbReference type="CDD" id="cd00438">
    <property type="entry name" value="cupin_RmlC"/>
    <property type="match status" value="1"/>
</dbReference>
<feature type="active site" description="Proton acceptor" evidence="5">
    <location>
        <position position="62"/>
    </location>
</feature>
<comment type="caution">
    <text evidence="8">The sequence shown here is derived from an EMBL/GenBank/DDBJ whole genome shotgun (WGS) entry which is preliminary data.</text>
</comment>
<evidence type="ECO:0000313" key="8">
    <source>
        <dbReference type="EMBL" id="RPE81064.1"/>
    </source>
</evidence>
<comment type="subunit">
    <text evidence="7">Homodimer.</text>
</comment>
<evidence type="ECO:0000256" key="5">
    <source>
        <dbReference type="PIRSR" id="PIRSR600888-1"/>
    </source>
</evidence>
<protein>
    <recommendedName>
        <fullName evidence="4 7">dTDP-4-dehydrorhamnose 3,5-epimerase</fullName>
        <ecNumber evidence="3 7">5.1.3.13</ecNumber>
    </recommendedName>
    <alternativeName>
        <fullName evidence="7">Thymidine diphospho-4-keto-rhamnose 3,5-epimerase</fullName>
    </alternativeName>
</protein>
<dbReference type="EC" id="5.1.3.13" evidence="3 7"/>
<reference evidence="8 9" key="1">
    <citation type="submission" date="2018-11" db="EMBL/GenBank/DDBJ databases">
        <title>Genomic Encyclopedia of Type Strains, Phase IV (KMG-IV): sequencing the most valuable type-strain genomes for metagenomic binning, comparative biology and taxonomic classification.</title>
        <authorList>
            <person name="Goeker M."/>
        </authorList>
    </citation>
    <scope>NUCLEOTIDE SEQUENCE [LARGE SCALE GENOMIC DNA]</scope>
    <source>
        <strain evidence="8 9">DSM 25623</strain>
    </source>
</reference>
<dbReference type="EMBL" id="RKQN01000001">
    <property type="protein sequence ID" value="RPE81064.1"/>
    <property type="molecule type" value="Genomic_DNA"/>
</dbReference>
<dbReference type="GO" id="GO:0008830">
    <property type="term" value="F:dTDP-4-dehydrorhamnose 3,5-epimerase activity"/>
    <property type="evidence" value="ECO:0007669"/>
    <property type="project" value="UniProtKB-UniRule"/>
</dbReference>
<feature type="site" description="Participates in a stacking interaction with the thymidine ring of dTDP-4-oxo-6-deoxyglucose" evidence="6">
    <location>
        <position position="137"/>
    </location>
</feature>
<dbReference type="RefSeq" id="WP_123768650.1">
    <property type="nucleotide sequence ID" value="NZ_RKQN01000001.1"/>
</dbReference>
<evidence type="ECO:0000256" key="3">
    <source>
        <dbReference type="ARBA" id="ARBA00012098"/>
    </source>
</evidence>
<dbReference type="NCBIfam" id="TIGR01221">
    <property type="entry name" value="rmlC"/>
    <property type="match status" value="1"/>
</dbReference>
<comment type="function">
    <text evidence="2 7">Catalyzes the epimerization of the C3' and C5'positions of dTDP-6-deoxy-D-xylo-4-hexulose, forming dTDP-6-deoxy-L-lyxo-4-hexulose.</text>
</comment>
<evidence type="ECO:0000256" key="4">
    <source>
        <dbReference type="ARBA" id="ARBA00019595"/>
    </source>
</evidence>
<dbReference type="InterPro" id="IPR014710">
    <property type="entry name" value="RmlC-like_jellyroll"/>
</dbReference>
<dbReference type="AlphaFoldDB" id="A0A3N4W788"/>
<feature type="active site" description="Proton donor" evidence="5">
    <location>
        <position position="131"/>
    </location>
</feature>